<gene>
    <name evidence="3" type="ORF">BA177_02350</name>
</gene>
<protein>
    <submittedName>
        <fullName evidence="3">Phage shock protein PspA</fullName>
    </submittedName>
</protein>
<sequence length="226" mass="25488">MGIFTRFSDIVNSNINAILDKAEDPEKIVRLMIQEMEDTLVEVRSAAARSIADKKDLNRKLETLERDLAEWDNKAELALRKGREDLAKAALIEKSKVAAATDSIRADYAAVDDGLAKLNDDIARLEGKLNDAKTRQKSLLARHKTANSRLQARKKIHDYQIDDALVRFEQYTRRIDDVEGRIEAYDLGLPKDLNHEFASLEAEESVAQELADLKRRVSGNVAEEAK</sequence>
<dbReference type="PANTHER" id="PTHR31088:SF6">
    <property type="entry name" value="PHAGE SHOCK PROTEIN A"/>
    <property type="match status" value="1"/>
</dbReference>
<dbReference type="EMBL" id="CP016268">
    <property type="protein sequence ID" value="ANO50213.1"/>
    <property type="molecule type" value="Genomic_DNA"/>
</dbReference>
<dbReference type="InterPro" id="IPR014319">
    <property type="entry name" value="Phageshock_PspA"/>
</dbReference>
<dbReference type="OrthoDB" id="9779630at2"/>
<dbReference type="KEGG" id="woc:BA177_02350"/>
<keyword evidence="4" id="KW-1185">Reference proteome</keyword>
<dbReference type="InterPro" id="IPR007157">
    <property type="entry name" value="PspA_VIPP1"/>
</dbReference>
<name>A0A193LCL9_9GAMM</name>
<dbReference type="STRING" id="1548547.BA177_02350"/>
<dbReference type="GO" id="GO:0009271">
    <property type="term" value="P:phage shock"/>
    <property type="evidence" value="ECO:0007669"/>
    <property type="project" value="TreeGrafter"/>
</dbReference>
<evidence type="ECO:0000313" key="3">
    <source>
        <dbReference type="EMBL" id="ANO50213.1"/>
    </source>
</evidence>
<dbReference type="PANTHER" id="PTHR31088">
    <property type="entry name" value="MEMBRANE-ASSOCIATED PROTEIN VIPP1, CHLOROPLASTIC"/>
    <property type="match status" value="1"/>
</dbReference>
<organism evidence="3 4">
    <name type="scientific">Woeseia oceani</name>
    <dbReference type="NCBI Taxonomy" id="1548547"/>
    <lineage>
        <taxon>Bacteria</taxon>
        <taxon>Pseudomonadati</taxon>
        <taxon>Pseudomonadota</taxon>
        <taxon>Gammaproteobacteria</taxon>
        <taxon>Woeseiales</taxon>
        <taxon>Woeseiaceae</taxon>
        <taxon>Woeseia</taxon>
    </lineage>
</organism>
<reference evidence="3 4" key="1">
    <citation type="submission" date="2016-06" db="EMBL/GenBank/DDBJ databases">
        <title>Complete genome sequence of a deep-branching marine Gamma Proteobacterium Woeseia oceani type strain XK5.</title>
        <authorList>
            <person name="Mu D."/>
            <person name="Du Z."/>
        </authorList>
    </citation>
    <scope>NUCLEOTIDE SEQUENCE [LARGE SCALE GENOMIC DNA]</scope>
    <source>
        <strain evidence="3 4">XK5</strain>
    </source>
</reference>
<evidence type="ECO:0000256" key="2">
    <source>
        <dbReference type="SAM" id="Coils"/>
    </source>
</evidence>
<dbReference type="GO" id="GO:0005829">
    <property type="term" value="C:cytosol"/>
    <property type="evidence" value="ECO:0007669"/>
    <property type="project" value="TreeGrafter"/>
</dbReference>
<evidence type="ECO:0000313" key="4">
    <source>
        <dbReference type="Proteomes" id="UP000092695"/>
    </source>
</evidence>
<dbReference type="NCBIfam" id="TIGR02977">
    <property type="entry name" value="phageshock_pspA"/>
    <property type="match status" value="1"/>
</dbReference>
<proteinExistence type="inferred from homology"/>
<evidence type="ECO:0000256" key="1">
    <source>
        <dbReference type="ARBA" id="ARBA00043985"/>
    </source>
</evidence>
<feature type="coiled-coil region" evidence="2">
    <location>
        <begin position="47"/>
        <end position="81"/>
    </location>
</feature>
<feature type="coiled-coil region" evidence="2">
    <location>
        <begin position="115"/>
        <end position="181"/>
    </location>
</feature>
<dbReference type="RefSeq" id="WP_068612398.1">
    <property type="nucleotide sequence ID" value="NZ_CP016268.1"/>
</dbReference>
<dbReference type="Pfam" id="PF04012">
    <property type="entry name" value="PspA_IM30"/>
    <property type="match status" value="1"/>
</dbReference>
<accession>A0A193LCL9</accession>
<comment type="similarity">
    <text evidence="1">Belongs to the PspA/Vipp/IM30 family.</text>
</comment>
<dbReference type="Proteomes" id="UP000092695">
    <property type="component" value="Chromosome"/>
</dbReference>
<keyword evidence="2" id="KW-0175">Coiled coil</keyword>
<dbReference type="AlphaFoldDB" id="A0A193LCL9"/>